<gene>
    <name evidence="1" type="ORF">EGH21_11460</name>
</gene>
<dbReference type="InterPro" id="IPR019587">
    <property type="entry name" value="Polyketide_cyclase/dehydratase"/>
</dbReference>
<dbReference type="PANTHER" id="PTHR36166">
    <property type="entry name" value="CHROMOSOME 9, WHOLE GENOME SHOTGUN SEQUENCE"/>
    <property type="match status" value="1"/>
</dbReference>
<comment type="caution">
    <text evidence="1">The sequence shown here is derived from an EMBL/GenBank/DDBJ whole genome shotgun (WGS) entry which is preliminary data.</text>
</comment>
<keyword evidence="2" id="KW-1185">Reference proteome</keyword>
<dbReference type="RefSeq" id="WP_220618600.1">
    <property type="nucleotide sequence ID" value="NZ_RKLR01000003.1"/>
</dbReference>
<dbReference type="Pfam" id="PF10604">
    <property type="entry name" value="Polyketide_cyc2"/>
    <property type="match status" value="1"/>
</dbReference>
<dbReference type="Proteomes" id="UP001430377">
    <property type="component" value="Unassembled WGS sequence"/>
</dbReference>
<evidence type="ECO:0000313" key="1">
    <source>
        <dbReference type="EMBL" id="MBX0323645.1"/>
    </source>
</evidence>
<proteinExistence type="predicted"/>
<sequence length="158" mass="17020">MKTVTTTIDVDAGPEHVWATLTDFDAYPEWNPFVTAIDGTVAEGERLSVRIEPPEGRGMGFTPRVTAAVPGERLEWLGKLGVRGLFDGRHEFRLEALDDGRTRLHHGESFSGLLVGLLLDEGDIQSGFEAMNETLKARVESGVTSPVGAGDDADRAAA</sequence>
<accession>A0AAW4PSV4</accession>
<evidence type="ECO:0000313" key="2">
    <source>
        <dbReference type="Proteomes" id="UP001430377"/>
    </source>
</evidence>
<name>A0AAW4PSV4_9EURY</name>
<reference evidence="1 2" key="1">
    <citation type="submission" date="2021-06" db="EMBL/GenBank/DDBJ databases">
        <title>Halomicroarcula sp. a new haloarchaeum isolated from saline soil.</title>
        <authorList>
            <person name="Duran-Viseras A."/>
            <person name="Sanchez-Porro C."/>
            <person name="Ventosa A."/>
        </authorList>
    </citation>
    <scope>NUCLEOTIDE SEQUENCE [LARGE SCALE GENOMIC DNA]</scope>
    <source>
        <strain evidence="1 2">F13</strain>
    </source>
</reference>
<dbReference type="CDD" id="cd07822">
    <property type="entry name" value="SRPBCC_4"/>
    <property type="match status" value="1"/>
</dbReference>
<dbReference type="Gene3D" id="3.30.530.20">
    <property type="match status" value="1"/>
</dbReference>
<dbReference type="AlphaFoldDB" id="A0AAW4PSV4"/>
<dbReference type="InterPro" id="IPR023393">
    <property type="entry name" value="START-like_dom_sf"/>
</dbReference>
<organism evidence="1 2">
    <name type="scientific">Haloarcula rubra</name>
    <dbReference type="NCBI Taxonomy" id="2487747"/>
    <lineage>
        <taxon>Archaea</taxon>
        <taxon>Methanobacteriati</taxon>
        <taxon>Methanobacteriota</taxon>
        <taxon>Stenosarchaea group</taxon>
        <taxon>Halobacteria</taxon>
        <taxon>Halobacteriales</taxon>
        <taxon>Haloarculaceae</taxon>
        <taxon>Haloarcula</taxon>
    </lineage>
</organism>
<protein>
    <submittedName>
        <fullName evidence="1">SRPBCC domain-containing protein</fullName>
    </submittedName>
</protein>
<dbReference type="PANTHER" id="PTHR36166:SF1">
    <property type="entry name" value="SRPBCC DOMAIN-CONTAINING PROTEIN"/>
    <property type="match status" value="1"/>
</dbReference>
<dbReference type="EMBL" id="RKLR01000003">
    <property type="protein sequence ID" value="MBX0323645.1"/>
    <property type="molecule type" value="Genomic_DNA"/>
</dbReference>
<dbReference type="SUPFAM" id="SSF55961">
    <property type="entry name" value="Bet v1-like"/>
    <property type="match status" value="1"/>
</dbReference>